<feature type="domain" description="Pyrrolo-quinoline quinone repeat" evidence="5">
    <location>
        <begin position="171"/>
        <end position="770"/>
    </location>
</feature>
<protein>
    <submittedName>
        <fullName evidence="6">Quinoprotein glucose dehydrogenase</fullName>
        <ecNumber evidence="6">1.1.5.2</ecNumber>
    </submittedName>
</protein>
<dbReference type="SUPFAM" id="SSF50998">
    <property type="entry name" value="Quinoprotein alcohol dehydrogenase-like"/>
    <property type="match status" value="1"/>
</dbReference>
<dbReference type="GO" id="GO:0016020">
    <property type="term" value="C:membrane"/>
    <property type="evidence" value="ECO:0007669"/>
    <property type="project" value="InterPro"/>
</dbReference>
<evidence type="ECO:0000256" key="1">
    <source>
        <dbReference type="ARBA" id="ARBA00001931"/>
    </source>
</evidence>
<evidence type="ECO:0000256" key="4">
    <source>
        <dbReference type="SAM" id="Phobius"/>
    </source>
</evidence>
<feature type="transmembrane region" description="Helical" evidence="4">
    <location>
        <begin position="68"/>
        <end position="90"/>
    </location>
</feature>
<dbReference type="Proteomes" id="UP000186559">
    <property type="component" value="Chromosome"/>
</dbReference>
<feature type="transmembrane region" description="Helical" evidence="4">
    <location>
        <begin position="43"/>
        <end position="61"/>
    </location>
</feature>
<dbReference type="PANTHER" id="PTHR32303">
    <property type="entry name" value="QUINOPROTEIN ALCOHOL DEHYDROGENASE (CYTOCHROME C)"/>
    <property type="match status" value="1"/>
</dbReference>
<evidence type="ECO:0000256" key="2">
    <source>
        <dbReference type="ARBA" id="ARBA00008156"/>
    </source>
</evidence>
<dbReference type="STRING" id="1229727.Ga0080559_TMP4533"/>
<feature type="transmembrane region" description="Helical" evidence="4">
    <location>
        <begin position="125"/>
        <end position="143"/>
    </location>
</feature>
<accession>A0A1U7DB20</accession>
<comment type="cofactor">
    <cofactor evidence="1">
        <name>pyrroloquinoline quinone</name>
        <dbReference type="ChEBI" id="CHEBI:58442"/>
    </cofactor>
</comment>
<dbReference type="OrthoDB" id="9794322at2"/>
<dbReference type="SMART" id="SM00564">
    <property type="entry name" value="PQQ"/>
    <property type="match status" value="3"/>
</dbReference>
<sequence length="795" mass="85244">MTEQSTDRTWKKASLLILGLILAATGLALLIGGVRLLMLGGSFYFAPAGLALLASGVLTAMRKPAGAVLYLATFVVTILWSLSTSAFALWPLISDLMAPAVLAVAVLLLLPAYKFAPGRSFKAPRLVAGVLALGIVATFAGAFQTQWIVKPQGTPDLAAGAGVSAPADEDWAVWGGNAEGTRFSSLTQLTPENVAQLEPAWTYRTGEIPVGGEGHITVPLQVDGMLYGCTHSSRLFAVDSETGEEIWTFDPEAEGNIFPRCRGVIYYDTNDDPAPSERNGDVAALDAGATCSRRIISSTVDARLLAVDARTGEPCAEFGDNGIFDLRTGMGEIKTGYYFQTSSPTVGRGLIVIGGWVHDNAEVGEPSGVIRAFDARTSELVWAWDLGDPSITLLPPPGESYSRGTPNVWSTMSYDDTLGLVYLPVGNATPDFWGGHRSEAANEYSSSIVALNIETGREAWHFQTTHHDLWDYDVASQPVLYDAPDGNGGTIPAVYQPTKRGHIFALNRETGEPIVPVEERPVPTEGVESETYSPTQPYSSFPSFGTELLSENRMWGATLVDQLYCRIRFKGARYEGDFTPLTTDPTIIYPGWSGGMNWGSVSINEDLGIMTVNDIRLPIISRLIERETFDEMSESGETHGGAAAMAGTPYGLQQDRFMSPLGIPCQEPPFGTLSAVNLNTNEVLWSKPLGTIKDAGPLGIATGIEIPIGLPTLGGSVNTASGLVFMAGTQDYFIRALDVRTGEELWKGRLPVGGETTPMTYVSPESGRQFLVITVGGNRATPIRGDYIMAFALPE</sequence>
<proteinExistence type="inferred from homology"/>
<dbReference type="Gene3D" id="2.140.10.10">
    <property type="entry name" value="Quinoprotein alcohol dehydrogenase-like superfamily"/>
    <property type="match status" value="2"/>
</dbReference>
<reference evidence="6 7" key="1">
    <citation type="submission" date="2016-03" db="EMBL/GenBank/DDBJ databases">
        <title>Deep-sea bacteria in the southern Pacific.</title>
        <authorList>
            <person name="Tang K."/>
        </authorList>
    </citation>
    <scope>NUCLEOTIDE SEQUENCE [LARGE SCALE GENOMIC DNA]</scope>
    <source>
        <strain evidence="6 7">JLT2016</strain>
    </source>
</reference>
<keyword evidence="7" id="KW-1185">Reference proteome</keyword>
<dbReference type="GO" id="GO:0008876">
    <property type="term" value="F:quinoprotein glucose dehydrogenase activity"/>
    <property type="evidence" value="ECO:0007669"/>
    <property type="project" value="UniProtKB-EC"/>
</dbReference>
<feature type="transmembrane region" description="Helical" evidence="4">
    <location>
        <begin position="15"/>
        <end position="37"/>
    </location>
</feature>
<dbReference type="Pfam" id="PF01011">
    <property type="entry name" value="PQQ"/>
    <property type="match status" value="1"/>
</dbReference>
<keyword evidence="4" id="KW-1133">Transmembrane helix</keyword>
<keyword evidence="4" id="KW-0812">Transmembrane</keyword>
<feature type="transmembrane region" description="Helical" evidence="4">
    <location>
        <begin position="96"/>
        <end position="113"/>
    </location>
</feature>
<dbReference type="NCBIfam" id="TIGR03074">
    <property type="entry name" value="PQQ_membr_DH"/>
    <property type="match status" value="1"/>
</dbReference>
<dbReference type="PANTHER" id="PTHR32303:SF4">
    <property type="entry name" value="QUINOPROTEIN GLUCOSE DEHYDROGENASE"/>
    <property type="match status" value="1"/>
</dbReference>
<evidence type="ECO:0000256" key="3">
    <source>
        <dbReference type="ARBA" id="ARBA00023002"/>
    </source>
</evidence>
<dbReference type="InterPro" id="IPR011047">
    <property type="entry name" value="Quinoprotein_ADH-like_sf"/>
</dbReference>
<dbReference type="EC" id="1.1.5.2" evidence="6"/>
<dbReference type="CDD" id="cd10280">
    <property type="entry name" value="PQQ_mGDH"/>
    <property type="match status" value="1"/>
</dbReference>
<dbReference type="InterPro" id="IPR017511">
    <property type="entry name" value="PQQ_mDH"/>
</dbReference>
<evidence type="ECO:0000259" key="5">
    <source>
        <dbReference type="Pfam" id="PF01011"/>
    </source>
</evidence>
<dbReference type="AlphaFoldDB" id="A0A1U7DB20"/>
<organism evidence="6 7">
    <name type="scientific">Salipiger profundus</name>
    <dbReference type="NCBI Taxonomy" id="1229727"/>
    <lineage>
        <taxon>Bacteria</taxon>
        <taxon>Pseudomonadati</taxon>
        <taxon>Pseudomonadota</taxon>
        <taxon>Alphaproteobacteria</taxon>
        <taxon>Rhodobacterales</taxon>
        <taxon>Roseobacteraceae</taxon>
        <taxon>Salipiger</taxon>
    </lineage>
</organism>
<evidence type="ECO:0000313" key="6">
    <source>
        <dbReference type="EMBL" id="APX25329.1"/>
    </source>
</evidence>
<dbReference type="RefSeq" id="WP_076624927.1">
    <property type="nucleotide sequence ID" value="NZ_BMEW01000014.1"/>
</dbReference>
<gene>
    <name evidence="6" type="ORF">Ga0080559_TMP4533</name>
</gene>
<dbReference type="InterPro" id="IPR018391">
    <property type="entry name" value="PQQ_b-propeller_rpt"/>
</dbReference>
<dbReference type="InterPro" id="IPR002372">
    <property type="entry name" value="PQQ_rpt_dom"/>
</dbReference>
<dbReference type="GO" id="GO:0048038">
    <property type="term" value="F:quinone binding"/>
    <property type="evidence" value="ECO:0007669"/>
    <property type="project" value="InterPro"/>
</dbReference>
<comment type="similarity">
    <text evidence="2">Belongs to the bacterial PQQ dehydrogenase family.</text>
</comment>
<evidence type="ECO:0000313" key="7">
    <source>
        <dbReference type="Proteomes" id="UP000186559"/>
    </source>
</evidence>
<dbReference type="EMBL" id="CP014796">
    <property type="protein sequence ID" value="APX25329.1"/>
    <property type="molecule type" value="Genomic_DNA"/>
</dbReference>
<keyword evidence="3 6" id="KW-0560">Oxidoreductase</keyword>
<name>A0A1U7DB20_9RHOB</name>
<dbReference type="KEGG" id="tpro:Ga0080559_TMP4533"/>
<keyword evidence="4" id="KW-0472">Membrane</keyword>